<organism evidence="2 3">
    <name type="scientific">Cobetia crustatorum</name>
    <dbReference type="NCBI Taxonomy" id="553385"/>
    <lineage>
        <taxon>Bacteria</taxon>
        <taxon>Pseudomonadati</taxon>
        <taxon>Pseudomonadota</taxon>
        <taxon>Gammaproteobacteria</taxon>
        <taxon>Oceanospirillales</taxon>
        <taxon>Halomonadaceae</taxon>
        <taxon>Cobetia</taxon>
    </lineage>
</organism>
<accession>A0A558HS20</accession>
<evidence type="ECO:0000259" key="1">
    <source>
        <dbReference type="Pfam" id="PF01636"/>
    </source>
</evidence>
<comment type="caution">
    <text evidence="2">The sequence shown here is derived from an EMBL/GenBank/DDBJ whole genome shotgun (WGS) entry which is preliminary data.</text>
</comment>
<name>A0A558HS20_9GAMM</name>
<keyword evidence="3" id="KW-1185">Reference proteome</keyword>
<dbReference type="Pfam" id="PF13671">
    <property type="entry name" value="AAA_33"/>
    <property type="match status" value="1"/>
</dbReference>
<dbReference type="InterPro" id="IPR002575">
    <property type="entry name" value="Aminoglycoside_PTrfase"/>
</dbReference>
<dbReference type="AlphaFoldDB" id="A0A558HS20"/>
<dbReference type="Pfam" id="PF01636">
    <property type="entry name" value="APH"/>
    <property type="match status" value="1"/>
</dbReference>
<dbReference type="Gene3D" id="3.90.1200.10">
    <property type="match status" value="1"/>
</dbReference>
<protein>
    <submittedName>
        <fullName evidence="2">AAA family ATPase</fullName>
    </submittedName>
</protein>
<reference evidence="2 3" key="1">
    <citation type="submission" date="2019-07" db="EMBL/GenBank/DDBJ databases">
        <title>Diversity of Bacteria from Kongsfjorden, Arctic.</title>
        <authorList>
            <person name="Yu Y."/>
        </authorList>
    </citation>
    <scope>NUCLEOTIDE SEQUENCE [LARGE SCALE GENOMIC DNA]</scope>
    <source>
        <strain evidence="2 3">SM1923</strain>
    </source>
</reference>
<sequence>MSQALIRALHTAGCFDHPVKDVEVHETHISWIVLTGDYAYKIKKPVDFGSFLDFSTLERRKYLCEQEVRLNRRLAPSLYLDTVAISGTPEAPRMDDESAVFEYAVKMRQFSNRHLFSALQASGELSLELLDDLVDQLVAFHEQAERIQGDSDLGSPQMVRRTIDNEFELIRPRLANNGEAVSRLGLLQQWTEETFQRLNPEFERRWQEGFVRETHGDIHLGNAVRHEGRALLFDGIEFNEELRWNDVGCDLAFLVMDLEARDEPAFAHHALNRYLELSGDYSLVRLLPYYKIYRALIRAKVAMIRYHQPELSDADRADVQAEYERYIGLAERYSEIRFPYMIIGVGVSGSGKSRFTEEMVRELGGVRIRSDVERKRLYGFSADDDTRSDLNGGIYTPHATHATYERLSTLSATLLESGIPVCIDATCLKKAQRDRLRHEAEARGLPVLMISFEADDDTLRQRIIKRSRRSGEVSEAGLEVLDKQLANREPFAAEEHGQLVHIDTTAPNANVTLVRLIREQLRLH</sequence>
<dbReference type="Proteomes" id="UP000319941">
    <property type="component" value="Unassembled WGS sequence"/>
</dbReference>
<dbReference type="SUPFAM" id="SSF52540">
    <property type="entry name" value="P-loop containing nucleoside triphosphate hydrolases"/>
    <property type="match status" value="1"/>
</dbReference>
<dbReference type="SUPFAM" id="SSF56112">
    <property type="entry name" value="Protein kinase-like (PK-like)"/>
    <property type="match status" value="1"/>
</dbReference>
<dbReference type="OrthoDB" id="9810277at2"/>
<evidence type="ECO:0000313" key="3">
    <source>
        <dbReference type="Proteomes" id="UP000319941"/>
    </source>
</evidence>
<gene>
    <name evidence="2" type="ORF">FQP86_05250</name>
</gene>
<dbReference type="EMBL" id="VNFH01000003">
    <property type="protein sequence ID" value="TVU71936.1"/>
    <property type="molecule type" value="Genomic_DNA"/>
</dbReference>
<dbReference type="InterPro" id="IPR011009">
    <property type="entry name" value="Kinase-like_dom_sf"/>
</dbReference>
<dbReference type="InterPro" id="IPR052732">
    <property type="entry name" value="Cell-binding_unc_protein"/>
</dbReference>
<dbReference type="PANTHER" id="PTHR43883:SF1">
    <property type="entry name" value="GLUCONOKINASE"/>
    <property type="match status" value="1"/>
</dbReference>
<dbReference type="PANTHER" id="PTHR43883">
    <property type="entry name" value="SLR0207 PROTEIN"/>
    <property type="match status" value="1"/>
</dbReference>
<feature type="domain" description="Aminoglycoside phosphotransferase" evidence="1">
    <location>
        <begin position="120"/>
        <end position="285"/>
    </location>
</feature>
<dbReference type="Gene3D" id="3.40.50.300">
    <property type="entry name" value="P-loop containing nucleotide triphosphate hydrolases"/>
    <property type="match status" value="1"/>
</dbReference>
<dbReference type="STRING" id="553385.GCA_000591415_00687"/>
<proteinExistence type="predicted"/>
<evidence type="ECO:0000313" key="2">
    <source>
        <dbReference type="EMBL" id="TVU71936.1"/>
    </source>
</evidence>
<dbReference type="InterPro" id="IPR027417">
    <property type="entry name" value="P-loop_NTPase"/>
</dbReference>